<name>A0AA88IY49_FICCA</name>
<evidence type="ECO:0000256" key="1">
    <source>
        <dbReference type="SAM" id="MobiDB-lite"/>
    </source>
</evidence>
<reference evidence="2" key="1">
    <citation type="submission" date="2023-07" db="EMBL/GenBank/DDBJ databases">
        <title>draft genome sequence of fig (Ficus carica).</title>
        <authorList>
            <person name="Takahashi T."/>
            <person name="Nishimura K."/>
        </authorList>
    </citation>
    <scope>NUCLEOTIDE SEQUENCE</scope>
</reference>
<feature type="region of interest" description="Disordered" evidence="1">
    <location>
        <begin position="63"/>
        <end position="102"/>
    </location>
</feature>
<proteinExistence type="predicted"/>
<protein>
    <submittedName>
        <fullName evidence="2">Uncharacterized protein</fullName>
    </submittedName>
</protein>
<gene>
    <name evidence="2" type="ORF">TIFTF001_027223</name>
</gene>
<comment type="caution">
    <text evidence="2">The sequence shown here is derived from an EMBL/GenBank/DDBJ whole genome shotgun (WGS) entry which is preliminary data.</text>
</comment>
<accession>A0AA88IY49</accession>
<dbReference type="AlphaFoldDB" id="A0AA88IY49"/>
<evidence type="ECO:0000313" key="2">
    <source>
        <dbReference type="EMBL" id="GMN58114.1"/>
    </source>
</evidence>
<sequence>MRPEWGLSVSPSFSPATELPQWRDWSSRVSPPARLVFPGIILLWLVLVQRRLEVSSTDHVWEDPRTLPHAASRDRSGPEVTAMGRDQERSENLPEMWGRSTA</sequence>
<dbReference type="EMBL" id="BTGU01000075">
    <property type="protein sequence ID" value="GMN58114.1"/>
    <property type="molecule type" value="Genomic_DNA"/>
</dbReference>
<organism evidence="2 3">
    <name type="scientific">Ficus carica</name>
    <name type="common">Common fig</name>
    <dbReference type="NCBI Taxonomy" id="3494"/>
    <lineage>
        <taxon>Eukaryota</taxon>
        <taxon>Viridiplantae</taxon>
        <taxon>Streptophyta</taxon>
        <taxon>Embryophyta</taxon>
        <taxon>Tracheophyta</taxon>
        <taxon>Spermatophyta</taxon>
        <taxon>Magnoliopsida</taxon>
        <taxon>eudicotyledons</taxon>
        <taxon>Gunneridae</taxon>
        <taxon>Pentapetalae</taxon>
        <taxon>rosids</taxon>
        <taxon>fabids</taxon>
        <taxon>Rosales</taxon>
        <taxon>Moraceae</taxon>
        <taxon>Ficeae</taxon>
        <taxon>Ficus</taxon>
    </lineage>
</organism>
<feature type="compositionally biased region" description="Basic and acidic residues" evidence="1">
    <location>
        <begin position="63"/>
        <end position="77"/>
    </location>
</feature>
<dbReference type="Proteomes" id="UP001187192">
    <property type="component" value="Unassembled WGS sequence"/>
</dbReference>
<feature type="region of interest" description="Disordered" evidence="1">
    <location>
        <begin position="1"/>
        <end position="20"/>
    </location>
</feature>
<keyword evidence="3" id="KW-1185">Reference proteome</keyword>
<evidence type="ECO:0000313" key="3">
    <source>
        <dbReference type="Proteomes" id="UP001187192"/>
    </source>
</evidence>